<protein>
    <submittedName>
        <fullName evidence="2">XRE family transcriptional regulator</fullName>
    </submittedName>
</protein>
<keyword evidence="3" id="KW-1185">Reference proteome</keyword>
<name>A0A387FY61_9HYPH</name>
<dbReference type="InterPro" id="IPR010982">
    <property type="entry name" value="Lambda_DNA-bd_dom_sf"/>
</dbReference>
<dbReference type="SMART" id="SM00530">
    <property type="entry name" value="HTH_XRE"/>
    <property type="match status" value="1"/>
</dbReference>
<dbReference type="AlphaFoldDB" id="A0A387FY61"/>
<evidence type="ECO:0000313" key="2">
    <source>
        <dbReference type="EMBL" id="AYG64030.1"/>
    </source>
</evidence>
<evidence type="ECO:0000313" key="3">
    <source>
        <dbReference type="Proteomes" id="UP000282195"/>
    </source>
</evidence>
<accession>A0A387FY61</accession>
<reference evidence="2 3" key="1">
    <citation type="submission" date="2018-10" db="EMBL/GenBank/DDBJ databases">
        <title>Rhizobium etli, R. leguminosarum and a new Rhizobium genospecies from Phaseolus dumosus.</title>
        <authorList>
            <person name="Ramirez-Puebla S.T."/>
            <person name="Rogel-Hernandez M.A."/>
            <person name="Guerrero G."/>
            <person name="Ormeno-Orrillo E."/>
            <person name="Martinez-Romero J.C."/>
            <person name="Negrete-Yankelevich S."/>
            <person name="Martinez-Romero E."/>
        </authorList>
    </citation>
    <scope>NUCLEOTIDE SEQUENCE [LARGE SCALE GENOMIC DNA]</scope>
    <source>
        <strain evidence="2 3">CCGE525</strain>
        <plasmid evidence="3">prccge525b</plasmid>
    </source>
</reference>
<dbReference type="OrthoDB" id="8387270at2"/>
<dbReference type="KEGG" id="rjg:CCGE525_35015"/>
<dbReference type="InterPro" id="IPR001387">
    <property type="entry name" value="Cro/C1-type_HTH"/>
</dbReference>
<dbReference type="Proteomes" id="UP000282195">
    <property type="component" value="Plasmid pRCCGE525b"/>
</dbReference>
<dbReference type="CDD" id="cd00093">
    <property type="entry name" value="HTH_XRE"/>
    <property type="match status" value="1"/>
</dbReference>
<dbReference type="PROSITE" id="PS50943">
    <property type="entry name" value="HTH_CROC1"/>
    <property type="match status" value="1"/>
</dbReference>
<geneLocation type="plasmid" evidence="3">
    <name>prccge525b</name>
</geneLocation>
<evidence type="ECO:0000259" key="1">
    <source>
        <dbReference type="PROSITE" id="PS50943"/>
    </source>
</evidence>
<sequence>MAGPSLKQWIKELGLKRIDDPGINRPVYRKPFDGRIALSAELEEQISISLREARDRRKLSRSKLAPLLGLSEQVYGRYENKVSRLTVGRLIHFCEVLDATPEEIIAPAAPHLWGRTEAKAALLLGCIEKLRTFDEETLRDVFCLLGRIGETCDHGDGDGAPAVNPSCRAAVDIPSDDGKP</sequence>
<gene>
    <name evidence="2" type="ORF">CCGE525_35015</name>
</gene>
<keyword evidence="2" id="KW-0614">Plasmid</keyword>
<dbReference type="SUPFAM" id="SSF47413">
    <property type="entry name" value="lambda repressor-like DNA-binding domains"/>
    <property type="match status" value="1"/>
</dbReference>
<dbReference type="EMBL" id="CP032696">
    <property type="protein sequence ID" value="AYG64030.1"/>
    <property type="molecule type" value="Genomic_DNA"/>
</dbReference>
<dbReference type="Gene3D" id="1.10.260.40">
    <property type="entry name" value="lambda repressor-like DNA-binding domains"/>
    <property type="match status" value="1"/>
</dbReference>
<organism evidence="2 3">
    <name type="scientific">Rhizobium jaguaris</name>
    <dbReference type="NCBI Taxonomy" id="1312183"/>
    <lineage>
        <taxon>Bacteria</taxon>
        <taxon>Pseudomonadati</taxon>
        <taxon>Pseudomonadota</taxon>
        <taxon>Alphaproteobacteria</taxon>
        <taxon>Hyphomicrobiales</taxon>
        <taxon>Rhizobiaceae</taxon>
        <taxon>Rhizobium/Agrobacterium group</taxon>
        <taxon>Rhizobium</taxon>
    </lineage>
</organism>
<dbReference type="GO" id="GO:0003677">
    <property type="term" value="F:DNA binding"/>
    <property type="evidence" value="ECO:0007669"/>
    <property type="project" value="InterPro"/>
</dbReference>
<dbReference type="Pfam" id="PF01381">
    <property type="entry name" value="HTH_3"/>
    <property type="match status" value="1"/>
</dbReference>
<proteinExistence type="predicted"/>
<feature type="domain" description="HTH cro/C1-type" evidence="1">
    <location>
        <begin position="50"/>
        <end position="104"/>
    </location>
</feature>